<dbReference type="Proteomes" id="UP001465755">
    <property type="component" value="Unassembled WGS sequence"/>
</dbReference>
<reference evidence="1 2" key="1">
    <citation type="journal article" date="2024" name="Nat. Commun.">
        <title>Phylogenomics reveals the evolutionary origins of lichenization in chlorophyte algae.</title>
        <authorList>
            <person name="Puginier C."/>
            <person name="Libourel C."/>
            <person name="Otte J."/>
            <person name="Skaloud P."/>
            <person name="Haon M."/>
            <person name="Grisel S."/>
            <person name="Petersen M."/>
            <person name="Berrin J.G."/>
            <person name="Delaux P.M."/>
            <person name="Dal Grande F."/>
            <person name="Keller J."/>
        </authorList>
    </citation>
    <scope>NUCLEOTIDE SEQUENCE [LARGE SCALE GENOMIC DNA]</scope>
    <source>
        <strain evidence="1 2">SAG 2036</strain>
    </source>
</reference>
<evidence type="ECO:0000313" key="2">
    <source>
        <dbReference type="Proteomes" id="UP001465755"/>
    </source>
</evidence>
<organism evidence="1 2">
    <name type="scientific">Symbiochloris irregularis</name>
    <dbReference type="NCBI Taxonomy" id="706552"/>
    <lineage>
        <taxon>Eukaryota</taxon>
        <taxon>Viridiplantae</taxon>
        <taxon>Chlorophyta</taxon>
        <taxon>core chlorophytes</taxon>
        <taxon>Trebouxiophyceae</taxon>
        <taxon>Trebouxiales</taxon>
        <taxon>Trebouxiaceae</taxon>
        <taxon>Symbiochloris</taxon>
    </lineage>
</organism>
<sequence length="178" mass="19140">MQVASVQLEDGTVATGLFINLLSGNSDMKKLPLLSAQQQPLPTQPAVQPSAQSAAQTMSLLEEISTTLAAIPSDPTLGLSRSASPELKRMVHPSFIEPQELVQLRAQWASPALAGWQPPFQQSFRDKLGGLSAGLSSWEKMEDEQNRHFQATVQAALQQSLQRPAAGVSSALFSEADF</sequence>
<protein>
    <recommendedName>
        <fullName evidence="3">Flagellar hook-length control protein FliK</fullName>
    </recommendedName>
</protein>
<dbReference type="AlphaFoldDB" id="A0AAW1NTT8"/>
<gene>
    <name evidence="1" type="ORF">WJX73_006761</name>
</gene>
<evidence type="ECO:0008006" key="3">
    <source>
        <dbReference type="Google" id="ProtNLM"/>
    </source>
</evidence>
<dbReference type="EMBL" id="JALJOQ010000139">
    <property type="protein sequence ID" value="KAK9794363.1"/>
    <property type="molecule type" value="Genomic_DNA"/>
</dbReference>
<proteinExistence type="predicted"/>
<evidence type="ECO:0000313" key="1">
    <source>
        <dbReference type="EMBL" id="KAK9794363.1"/>
    </source>
</evidence>
<name>A0AAW1NTT8_9CHLO</name>
<keyword evidence="2" id="KW-1185">Reference proteome</keyword>
<accession>A0AAW1NTT8</accession>
<comment type="caution">
    <text evidence="1">The sequence shown here is derived from an EMBL/GenBank/DDBJ whole genome shotgun (WGS) entry which is preliminary data.</text>
</comment>